<evidence type="ECO:0000256" key="5">
    <source>
        <dbReference type="SAM" id="MobiDB-lite"/>
    </source>
</evidence>
<protein>
    <recommendedName>
        <fullName evidence="4">Trehalose 6-phosphate phosphatase</fullName>
        <ecNumber evidence="4">3.1.3.12</ecNumber>
    </recommendedName>
</protein>
<dbReference type="InterPro" id="IPR036412">
    <property type="entry name" value="HAD-like_sf"/>
</dbReference>
<dbReference type="PANTHER" id="PTHR43768:SF3">
    <property type="entry name" value="TREHALOSE 6-PHOSPHATE PHOSPHATASE"/>
    <property type="match status" value="1"/>
</dbReference>
<comment type="pathway">
    <text evidence="1 4">Glycan biosynthesis; trehalose biosynthesis.</text>
</comment>
<dbReference type="InterPro" id="IPR023214">
    <property type="entry name" value="HAD_sf"/>
</dbReference>
<reference evidence="6 7" key="1">
    <citation type="journal article" date="2018" name="Arch. Microbiol.">
        <title>New insights into the metabolic potential of the phototrophic purple bacterium Rhodopila globiformis DSM 161(T) from its draft genome sequence and evidence for a vanadium-dependent nitrogenase.</title>
        <authorList>
            <person name="Imhoff J.F."/>
            <person name="Rahn T."/>
            <person name="Kunzel S."/>
            <person name="Neulinger S.C."/>
        </authorList>
    </citation>
    <scope>NUCLEOTIDE SEQUENCE [LARGE SCALE GENOMIC DNA]</scope>
    <source>
        <strain evidence="6 7">DSM 161</strain>
    </source>
</reference>
<dbReference type="InterPro" id="IPR044651">
    <property type="entry name" value="OTSB-like"/>
</dbReference>
<feature type="region of interest" description="Disordered" evidence="5">
    <location>
        <begin position="76"/>
        <end position="97"/>
    </location>
</feature>
<dbReference type="Gene3D" id="3.30.70.1020">
    <property type="entry name" value="Trehalose-6-phosphate phosphatase related protein, domain 2"/>
    <property type="match status" value="1"/>
</dbReference>
<evidence type="ECO:0000256" key="4">
    <source>
        <dbReference type="RuleBase" id="RU361117"/>
    </source>
</evidence>
<feature type="compositionally biased region" description="Basic and acidic residues" evidence="5">
    <location>
        <begin position="84"/>
        <end position="93"/>
    </location>
</feature>
<keyword evidence="7" id="KW-1185">Reference proteome</keyword>
<evidence type="ECO:0000256" key="2">
    <source>
        <dbReference type="ARBA" id="ARBA00008770"/>
    </source>
</evidence>
<proteinExistence type="inferred from homology"/>
<dbReference type="AlphaFoldDB" id="A0A2S6NJ83"/>
<comment type="similarity">
    <text evidence="2 4">Belongs to the trehalose phosphatase family.</text>
</comment>
<comment type="function">
    <text evidence="4">Removes the phosphate from trehalose 6-phosphate to produce free trehalose.</text>
</comment>
<dbReference type="SUPFAM" id="SSF56784">
    <property type="entry name" value="HAD-like"/>
    <property type="match status" value="1"/>
</dbReference>
<dbReference type="NCBIfam" id="TIGR00685">
    <property type="entry name" value="T6PP"/>
    <property type="match status" value="1"/>
</dbReference>
<accession>A0A2S6NJ83</accession>
<dbReference type="GO" id="GO:0005992">
    <property type="term" value="P:trehalose biosynthetic process"/>
    <property type="evidence" value="ECO:0007669"/>
    <property type="project" value="UniProtKB-UniPathway"/>
</dbReference>
<keyword evidence="4" id="KW-0479">Metal-binding</keyword>
<organism evidence="6 7">
    <name type="scientific">Rhodopila globiformis</name>
    <name type="common">Rhodopseudomonas globiformis</name>
    <dbReference type="NCBI Taxonomy" id="1071"/>
    <lineage>
        <taxon>Bacteria</taxon>
        <taxon>Pseudomonadati</taxon>
        <taxon>Pseudomonadota</taxon>
        <taxon>Alphaproteobacteria</taxon>
        <taxon>Acetobacterales</taxon>
        <taxon>Acetobacteraceae</taxon>
        <taxon>Rhodopila</taxon>
    </lineage>
</organism>
<dbReference type="EMBL" id="NHRY01000089">
    <property type="protein sequence ID" value="PPQ34775.1"/>
    <property type="molecule type" value="Genomic_DNA"/>
</dbReference>
<evidence type="ECO:0000256" key="1">
    <source>
        <dbReference type="ARBA" id="ARBA00005199"/>
    </source>
</evidence>
<dbReference type="PANTHER" id="PTHR43768">
    <property type="entry name" value="TREHALOSE 6-PHOSPHATE PHOSPHATASE"/>
    <property type="match status" value="1"/>
</dbReference>
<dbReference type="Gene3D" id="3.40.50.1000">
    <property type="entry name" value="HAD superfamily/HAD-like"/>
    <property type="match status" value="1"/>
</dbReference>
<dbReference type="Pfam" id="PF02358">
    <property type="entry name" value="Trehalose_PPase"/>
    <property type="match status" value="1"/>
</dbReference>
<name>A0A2S6NJ83_RHOGL</name>
<dbReference type="GO" id="GO:0046872">
    <property type="term" value="F:metal ion binding"/>
    <property type="evidence" value="ECO:0007669"/>
    <property type="project" value="UniProtKB-KW"/>
</dbReference>
<keyword evidence="3 4" id="KW-0378">Hydrolase</keyword>
<gene>
    <name evidence="6" type="ORF">CCS01_09655</name>
</gene>
<dbReference type="GO" id="GO:0004805">
    <property type="term" value="F:trehalose-phosphatase activity"/>
    <property type="evidence" value="ECO:0007669"/>
    <property type="project" value="UniProtKB-EC"/>
</dbReference>
<comment type="caution">
    <text evidence="6">The sequence shown here is derived from an EMBL/GenBank/DDBJ whole genome shotgun (WGS) entry which is preliminary data.</text>
</comment>
<dbReference type="OrthoDB" id="9814913at2"/>
<dbReference type="InterPro" id="IPR003337">
    <property type="entry name" value="Trehalose_PPase"/>
</dbReference>
<comment type="cofactor">
    <cofactor evidence="4">
        <name>Mg(2+)</name>
        <dbReference type="ChEBI" id="CHEBI:18420"/>
    </cofactor>
</comment>
<evidence type="ECO:0000313" key="6">
    <source>
        <dbReference type="EMBL" id="PPQ34775.1"/>
    </source>
</evidence>
<evidence type="ECO:0000313" key="7">
    <source>
        <dbReference type="Proteomes" id="UP000239724"/>
    </source>
</evidence>
<sequence>MDTLPPFHRAALMLDMDGTLIDLAPTPDAVVVAPGLPDAIASLRDSLGGALAIITGRPIETVDRLFGDAPGAVAGEHGGAVRRRPGDSVERPDLPAPPDAWLQDAERLVAAYPGALLERKARGFALHYRLAPPEAGAVFRDALAALLADAPAFQLHPAHMLWEVRPVGADKGGAVTALMQRAPFAGRLPIFIGDDVTDEDGMREARRLGGAGYRVDAVFRDPEGVRSWLRASAAAGDWATLPGGWTASGS</sequence>
<evidence type="ECO:0000256" key="3">
    <source>
        <dbReference type="ARBA" id="ARBA00022801"/>
    </source>
</evidence>
<dbReference type="Proteomes" id="UP000239724">
    <property type="component" value="Unassembled WGS sequence"/>
</dbReference>
<keyword evidence="4" id="KW-0460">Magnesium</keyword>
<comment type="catalytic activity">
    <reaction evidence="4">
        <text>alpha,alpha-trehalose 6-phosphate + H2O = alpha,alpha-trehalose + phosphate</text>
        <dbReference type="Rhea" id="RHEA:23420"/>
        <dbReference type="ChEBI" id="CHEBI:15377"/>
        <dbReference type="ChEBI" id="CHEBI:16551"/>
        <dbReference type="ChEBI" id="CHEBI:43474"/>
        <dbReference type="ChEBI" id="CHEBI:58429"/>
        <dbReference type="EC" id="3.1.3.12"/>
    </reaction>
</comment>
<dbReference type="UniPathway" id="UPA00299"/>
<dbReference type="EC" id="3.1.3.12" evidence="4"/>
<dbReference type="NCBIfam" id="TIGR01484">
    <property type="entry name" value="HAD-SF-IIB"/>
    <property type="match status" value="1"/>
</dbReference>
<dbReference type="InterPro" id="IPR006379">
    <property type="entry name" value="HAD-SF_hydro_IIB"/>
</dbReference>